<dbReference type="InterPro" id="IPR014362">
    <property type="entry name" value="Glu_DH"/>
</dbReference>
<dbReference type="SUPFAM" id="SSF51735">
    <property type="entry name" value="NAD(P)-binding Rossmann-fold domains"/>
    <property type="match status" value="1"/>
</dbReference>
<evidence type="ECO:0000256" key="8">
    <source>
        <dbReference type="RuleBase" id="RU004417"/>
    </source>
</evidence>
<evidence type="ECO:0000256" key="2">
    <source>
        <dbReference type="ARBA" id="ARBA00011643"/>
    </source>
</evidence>
<evidence type="ECO:0000313" key="11">
    <source>
        <dbReference type="Proteomes" id="UP000510821"/>
    </source>
</evidence>
<evidence type="ECO:0000256" key="6">
    <source>
        <dbReference type="PIRSR" id="PIRSR000185-2"/>
    </source>
</evidence>
<dbReference type="PIRSF" id="PIRSF000185">
    <property type="entry name" value="Glu_DH"/>
    <property type="match status" value="1"/>
</dbReference>
<reference evidence="11" key="1">
    <citation type="submission" date="2020-07" db="EMBL/GenBank/DDBJ databases">
        <title>Metabolic diversity and evolutionary history of the archaeal phylum ###Micrarchaeota### uncovered from a freshwater lake metagenome.</title>
        <authorList>
            <person name="Kadnikov V.V."/>
            <person name="Savvichev A.S."/>
            <person name="Mardanov A.V."/>
            <person name="Beletsky A.V."/>
            <person name="Chupakov A.V."/>
            <person name="Kokryatskaya N.M."/>
            <person name="Pimenov N.V."/>
            <person name="Ravin N.V."/>
        </authorList>
    </citation>
    <scope>NUCLEOTIDE SEQUENCE [LARGE SCALE GENOMIC DNA]</scope>
</reference>
<accession>A0A7D5XI70</accession>
<evidence type="ECO:0000256" key="5">
    <source>
        <dbReference type="PIRSR" id="PIRSR000185-1"/>
    </source>
</evidence>
<dbReference type="InterPro" id="IPR033524">
    <property type="entry name" value="Glu/Leu/Phe/Val_DH_AS"/>
</dbReference>
<dbReference type="GO" id="GO:0006538">
    <property type="term" value="P:L-glutamate catabolic process"/>
    <property type="evidence" value="ECO:0007669"/>
    <property type="project" value="TreeGrafter"/>
</dbReference>
<gene>
    <name evidence="10" type="ORF">Sv326_1037</name>
</gene>
<evidence type="ECO:0000256" key="4">
    <source>
        <dbReference type="PIRNR" id="PIRNR000185"/>
    </source>
</evidence>
<dbReference type="InterPro" id="IPR006096">
    <property type="entry name" value="Glu/Leu/Phe/Val/Trp_DH_C"/>
</dbReference>
<dbReference type="Gene3D" id="3.40.50.720">
    <property type="entry name" value="NAD(P)-binding Rossmann-like Domain"/>
    <property type="match status" value="1"/>
</dbReference>
<evidence type="ECO:0000256" key="1">
    <source>
        <dbReference type="ARBA" id="ARBA00006382"/>
    </source>
</evidence>
<feature type="binding site" evidence="6">
    <location>
        <position position="64"/>
    </location>
    <ligand>
        <name>substrate</name>
    </ligand>
</feature>
<evidence type="ECO:0000313" key="10">
    <source>
        <dbReference type="EMBL" id="QLJ53212.1"/>
    </source>
</evidence>
<keyword evidence="3 4" id="KW-0560">Oxidoreductase</keyword>
<dbReference type="InterPro" id="IPR036291">
    <property type="entry name" value="NAD(P)-bd_dom_sf"/>
</dbReference>
<sequence length="365" mass="38695">MEPNGLMDEFGPEKIIITYDPKTKTKGILVIDNSSLGPGKGGIRLAPDITVTEVFRLARVMTWKNALAELPFGGGKSGVKGDPHRDKISIMKAFGRALKSLCPGEYLAGPDMGTGEEDMRAFVEGAGNIAAATGKPADLGGLPHELGSTGFGVAESTEVAAKFAGIGLKGTTVAIEGFGNVGSFTMKFLSEKGAKIVAVSDSKGTIYDPNGLNYDELMKTKKEKGTVINHTSGKQLSTEELFGLDVTILIPGARPDVINEKNVNNVKAKILVEAANIPAKLDSEMILQKKGVLIVPDLITNAGGVILSYTEHIGGTKEQAFSRITETIKKNTKLILEKAKNESISPRDAAMNIAKERVLAAMAKR</sequence>
<keyword evidence="6" id="KW-0547">Nucleotide-binding</keyword>
<feature type="binding site" evidence="6">
    <location>
        <position position="149"/>
    </location>
    <ligand>
        <name>NAD(+)</name>
        <dbReference type="ChEBI" id="CHEBI:57540"/>
    </ligand>
</feature>
<dbReference type="PANTHER" id="PTHR11606">
    <property type="entry name" value="GLUTAMATE DEHYDROGENASE"/>
    <property type="match status" value="1"/>
</dbReference>
<dbReference type="AlphaFoldDB" id="A0A7D5XI70"/>
<evidence type="ECO:0000259" key="9">
    <source>
        <dbReference type="SMART" id="SM00839"/>
    </source>
</evidence>
<comment type="similarity">
    <text evidence="1 4 8">Belongs to the Glu/Leu/Phe/Val dehydrogenases family.</text>
</comment>
<evidence type="ECO:0000256" key="3">
    <source>
        <dbReference type="ARBA" id="ARBA00023002"/>
    </source>
</evidence>
<dbReference type="PANTHER" id="PTHR11606:SF13">
    <property type="entry name" value="GLUTAMATE DEHYDROGENASE 1, MITOCHONDRIAL"/>
    <property type="match status" value="1"/>
</dbReference>
<comment type="subunit">
    <text evidence="2">Homohexamer.</text>
</comment>
<protein>
    <recommendedName>
        <fullName evidence="4">Glutamate dehydrogenase</fullName>
    </recommendedName>
</protein>
<proteinExistence type="inferred from homology"/>
<dbReference type="GO" id="GO:0000166">
    <property type="term" value="F:nucleotide binding"/>
    <property type="evidence" value="ECO:0007669"/>
    <property type="project" value="UniProtKB-KW"/>
</dbReference>
<dbReference type="InterPro" id="IPR006097">
    <property type="entry name" value="Glu/Leu/Phe/Val/Trp_DH_dimer"/>
</dbReference>
<dbReference type="KEGG" id="flt:Sv326_1037"/>
<dbReference type="CDD" id="cd01076">
    <property type="entry name" value="NAD_bind_1_Glu_DH"/>
    <property type="match status" value="1"/>
</dbReference>
<feature type="binding site" evidence="6">
    <location>
        <position position="180"/>
    </location>
    <ligand>
        <name>NAD(+)</name>
        <dbReference type="ChEBI" id="CHEBI:57540"/>
    </ligand>
</feature>
<dbReference type="Gene3D" id="3.40.50.10860">
    <property type="entry name" value="Leucine Dehydrogenase, chain A, domain 1"/>
    <property type="match status" value="1"/>
</dbReference>
<dbReference type="Pfam" id="PF02812">
    <property type="entry name" value="ELFV_dehydrog_N"/>
    <property type="match status" value="1"/>
</dbReference>
<feature type="site" description="Important for catalysis" evidence="7">
    <location>
        <position position="111"/>
    </location>
</feature>
<name>A0A7D5XI70_FERL1</name>
<feature type="binding site" evidence="6">
    <location>
        <position position="40"/>
    </location>
    <ligand>
        <name>substrate</name>
    </ligand>
</feature>
<dbReference type="SUPFAM" id="SSF53223">
    <property type="entry name" value="Aminoacid dehydrogenase-like, N-terminal domain"/>
    <property type="match status" value="1"/>
</dbReference>
<evidence type="ECO:0000256" key="7">
    <source>
        <dbReference type="PIRSR" id="PIRSR000185-3"/>
    </source>
</evidence>
<dbReference type="EMBL" id="CP058998">
    <property type="protein sequence ID" value="QLJ53212.1"/>
    <property type="molecule type" value="Genomic_DNA"/>
</dbReference>
<dbReference type="Proteomes" id="UP000510821">
    <property type="component" value="Chromosome"/>
</dbReference>
<feature type="binding site" evidence="6">
    <location>
        <position position="308"/>
    </location>
    <ligand>
        <name>substrate</name>
    </ligand>
</feature>
<keyword evidence="6" id="KW-0520">NAD</keyword>
<dbReference type="Pfam" id="PF00208">
    <property type="entry name" value="ELFV_dehydrog"/>
    <property type="match status" value="1"/>
</dbReference>
<feature type="domain" description="Glutamate/phenylalanine/leucine/valine/L-tryptophan dehydrogenase C-terminal" evidence="9">
    <location>
        <begin position="141"/>
        <end position="365"/>
    </location>
</feature>
<dbReference type="GO" id="GO:0004352">
    <property type="term" value="F:glutamate dehydrogenase (NAD+) activity"/>
    <property type="evidence" value="ECO:0007669"/>
    <property type="project" value="TreeGrafter"/>
</dbReference>
<dbReference type="PROSITE" id="PS00074">
    <property type="entry name" value="GLFV_DEHYDROGENASE"/>
    <property type="match status" value="1"/>
</dbReference>
<dbReference type="InterPro" id="IPR033922">
    <property type="entry name" value="NAD_bind_Glu_DH"/>
</dbReference>
<feature type="active site" description="Proton donor" evidence="5">
    <location>
        <position position="76"/>
    </location>
</feature>
<dbReference type="PRINTS" id="PR00082">
    <property type="entry name" value="GLFDHDRGNASE"/>
</dbReference>
<organism evidence="10 11">
    <name type="scientific">Fermentimicrarchaeum limneticum</name>
    <dbReference type="NCBI Taxonomy" id="2795018"/>
    <lineage>
        <taxon>Archaea</taxon>
        <taxon>Candidatus Micrarchaeota</taxon>
        <taxon>Candidatus Fermentimicrarchaeales</taxon>
        <taxon>Candidatus Fermentimicrarchaeaceae</taxon>
        <taxon>Candidatus Fermentimicrarchaeum</taxon>
    </lineage>
</organism>
<dbReference type="InterPro" id="IPR006095">
    <property type="entry name" value="Glu/Leu/Phe/Val/Trp_DH"/>
</dbReference>
<dbReference type="SMART" id="SM00839">
    <property type="entry name" value="ELFV_dehydrog"/>
    <property type="match status" value="1"/>
</dbReference>
<dbReference type="InterPro" id="IPR046346">
    <property type="entry name" value="Aminoacid_DH-like_N_sf"/>
</dbReference>